<feature type="signal peptide" evidence="1">
    <location>
        <begin position="1"/>
        <end position="21"/>
    </location>
</feature>
<name>A0ABW4KAU7_9HYPH</name>
<organism evidence="2 3">
    <name type="scientific">Methylopila henanensis</name>
    <dbReference type="NCBI Taxonomy" id="873516"/>
    <lineage>
        <taxon>Bacteria</taxon>
        <taxon>Pseudomonadati</taxon>
        <taxon>Pseudomonadota</taxon>
        <taxon>Alphaproteobacteria</taxon>
        <taxon>Hyphomicrobiales</taxon>
        <taxon>Methylopilaceae</taxon>
        <taxon>Methylopila</taxon>
    </lineage>
</organism>
<dbReference type="RefSeq" id="WP_378801128.1">
    <property type="nucleotide sequence ID" value="NZ_JBHUER010000014.1"/>
</dbReference>
<keyword evidence="1" id="KW-0732">Signal</keyword>
<evidence type="ECO:0000313" key="2">
    <source>
        <dbReference type="EMBL" id="MFD1705075.1"/>
    </source>
</evidence>
<evidence type="ECO:0000256" key="1">
    <source>
        <dbReference type="SAM" id="SignalP"/>
    </source>
</evidence>
<reference evidence="3" key="1">
    <citation type="journal article" date="2019" name="Int. J. Syst. Evol. Microbiol.">
        <title>The Global Catalogue of Microorganisms (GCM) 10K type strain sequencing project: providing services to taxonomists for standard genome sequencing and annotation.</title>
        <authorList>
            <consortium name="The Broad Institute Genomics Platform"/>
            <consortium name="The Broad Institute Genome Sequencing Center for Infectious Disease"/>
            <person name="Wu L."/>
            <person name="Ma J."/>
        </authorList>
    </citation>
    <scope>NUCLEOTIDE SEQUENCE [LARGE SCALE GENOMIC DNA]</scope>
    <source>
        <strain evidence="3">KCTC 23707</strain>
    </source>
</reference>
<dbReference type="EMBL" id="JBHUER010000014">
    <property type="protein sequence ID" value="MFD1705075.1"/>
    <property type="molecule type" value="Genomic_DNA"/>
</dbReference>
<gene>
    <name evidence="2" type="ORF">ACFSCV_18875</name>
</gene>
<evidence type="ECO:0000313" key="3">
    <source>
        <dbReference type="Proteomes" id="UP001597308"/>
    </source>
</evidence>
<sequence>MLLLRTLVVAGAMSAAAPGHAQQAPVDRGMALMSARVTAAGALIDGAGAVSAQSIGTGRYLVEFGRNIEGCTIIPTSQNNTGMTFTSLATGSKADVVILYVPSGEYYSAAFQMIVYCYK</sequence>
<feature type="chain" id="PRO_5045222085" evidence="1">
    <location>
        <begin position="22"/>
        <end position="119"/>
    </location>
</feature>
<proteinExistence type="predicted"/>
<dbReference type="Proteomes" id="UP001597308">
    <property type="component" value="Unassembled WGS sequence"/>
</dbReference>
<comment type="caution">
    <text evidence="2">The sequence shown here is derived from an EMBL/GenBank/DDBJ whole genome shotgun (WGS) entry which is preliminary data.</text>
</comment>
<protein>
    <submittedName>
        <fullName evidence="2">Uncharacterized protein</fullName>
    </submittedName>
</protein>
<accession>A0ABW4KAU7</accession>
<keyword evidence="3" id="KW-1185">Reference proteome</keyword>